<name>A0A3P1YWA4_TANFO</name>
<organism evidence="2 3">
    <name type="scientific">Tannerella forsythia</name>
    <name type="common">Bacteroides forsythus</name>
    <dbReference type="NCBI Taxonomy" id="28112"/>
    <lineage>
        <taxon>Bacteria</taxon>
        <taxon>Pseudomonadati</taxon>
        <taxon>Bacteroidota</taxon>
        <taxon>Bacteroidia</taxon>
        <taxon>Bacteroidales</taxon>
        <taxon>Tannerellaceae</taxon>
        <taxon>Tannerella</taxon>
    </lineage>
</organism>
<dbReference type="RefSeq" id="WP_124789967.1">
    <property type="nucleotide sequence ID" value="NZ_RQYN01000021.1"/>
</dbReference>
<evidence type="ECO:0000256" key="1">
    <source>
        <dbReference type="SAM" id="Phobius"/>
    </source>
</evidence>
<dbReference type="Proteomes" id="UP000279860">
    <property type="component" value="Unassembled WGS sequence"/>
</dbReference>
<keyword evidence="1" id="KW-1133">Transmembrane helix</keyword>
<keyword evidence="1" id="KW-0812">Transmembrane</keyword>
<feature type="transmembrane region" description="Helical" evidence="1">
    <location>
        <begin position="39"/>
        <end position="58"/>
    </location>
</feature>
<gene>
    <name evidence="2" type="ORF">EII41_06815</name>
</gene>
<proteinExistence type="predicted"/>
<evidence type="ECO:0000313" key="2">
    <source>
        <dbReference type="EMBL" id="RRD75219.1"/>
    </source>
</evidence>
<comment type="caution">
    <text evidence="2">The sequence shown here is derived from an EMBL/GenBank/DDBJ whole genome shotgun (WGS) entry which is preliminary data.</text>
</comment>
<accession>A0A3P1YWA4</accession>
<sequence length="74" mass="8353">MKALKLLLGFLPGVTLGMWLRAMWFCVSLAICNPTDNCSLWVVCGLLVNLVVSGLMVVRDREKWRKVCEKINSI</sequence>
<reference evidence="2 3" key="1">
    <citation type="submission" date="2018-11" db="EMBL/GenBank/DDBJ databases">
        <title>Genomes From Bacteria Associated with the Canine Oral Cavity: a Test Case for Automated Genome-Based Taxonomic Assignment.</title>
        <authorList>
            <person name="Coil D.A."/>
            <person name="Jospin G."/>
            <person name="Darling A.E."/>
            <person name="Wallis C."/>
            <person name="Davis I.J."/>
            <person name="Harris S."/>
            <person name="Eisen J.A."/>
            <person name="Holcombe L.J."/>
            <person name="O'Flynn C."/>
        </authorList>
    </citation>
    <scope>NUCLEOTIDE SEQUENCE [LARGE SCALE GENOMIC DNA]</scope>
    <source>
        <strain evidence="2 3">OH1426_COT-023</strain>
    </source>
</reference>
<protein>
    <submittedName>
        <fullName evidence="2">Uncharacterized protein</fullName>
    </submittedName>
</protein>
<keyword evidence="1" id="KW-0472">Membrane</keyword>
<dbReference type="AlphaFoldDB" id="A0A3P1YWA4"/>
<evidence type="ECO:0000313" key="3">
    <source>
        <dbReference type="Proteomes" id="UP000279860"/>
    </source>
</evidence>
<dbReference type="EMBL" id="RQYN01000021">
    <property type="protein sequence ID" value="RRD75219.1"/>
    <property type="molecule type" value="Genomic_DNA"/>
</dbReference>